<name>A0ABW6BZ75_9BACT</name>
<evidence type="ECO:0000313" key="3">
    <source>
        <dbReference type="EMBL" id="MFD3001684.1"/>
    </source>
</evidence>
<evidence type="ECO:0000256" key="1">
    <source>
        <dbReference type="SAM" id="SignalP"/>
    </source>
</evidence>
<dbReference type="InterPro" id="IPR036873">
    <property type="entry name" value="Rhodanese-like_dom_sf"/>
</dbReference>
<organism evidence="3 4">
    <name type="scientific">Pontibacter toksunensis</name>
    <dbReference type="NCBI Taxonomy" id="1332631"/>
    <lineage>
        <taxon>Bacteria</taxon>
        <taxon>Pseudomonadati</taxon>
        <taxon>Bacteroidota</taxon>
        <taxon>Cytophagia</taxon>
        <taxon>Cytophagales</taxon>
        <taxon>Hymenobacteraceae</taxon>
        <taxon>Pontibacter</taxon>
    </lineage>
</organism>
<dbReference type="RefSeq" id="WP_377486028.1">
    <property type="nucleotide sequence ID" value="NZ_JBHUOX010000011.1"/>
</dbReference>
<dbReference type="PANTHER" id="PTHR45431:SF3">
    <property type="entry name" value="RHODANESE-LIKE DOMAIN-CONTAINING PROTEIN 15, CHLOROPLASTIC"/>
    <property type="match status" value="1"/>
</dbReference>
<dbReference type="SMART" id="SM00450">
    <property type="entry name" value="RHOD"/>
    <property type="match status" value="1"/>
</dbReference>
<feature type="chain" id="PRO_5045694694" evidence="1">
    <location>
        <begin position="18"/>
        <end position="133"/>
    </location>
</feature>
<gene>
    <name evidence="3" type="ORF">ACFS7Z_15030</name>
</gene>
<dbReference type="EMBL" id="JBHUOX010000011">
    <property type="protein sequence ID" value="MFD3001684.1"/>
    <property type="molecule type" value="Genomic_DNA"/>
</dbReference>
<keyword evidence="1" id="KW-0732">Signal</keyword>
<accession>A0ABW6BZ75</accession>
<proteinExistence type="predicted"/>
<feature type="domain" description="Rhodanese" evidence="2">
    <location>
        <begin position="40"/>
        <end position="129"/>
    </location>
</feature>
<evidence type="ECO:0000313" key="4">
    <source>
        <dbReference type="Proteomes" id="UP001597641"/>
    </source>
</evidence>
<comment type="caution">
    <text evidence="3">The sequence shown here is derived from an EMBL/GenBank/DDBJ whole genome shotgun (WGS) entry which is preliminary data.</text>
</comment>
<sequence>MRAILLAILILTTFSCAAPQQSTPVKVQNLSTQEFKRQRLGNKTMVVDVRTPEEFADGHLTGAINSDYRGGDFAEEIKTWKKNKVYYLYCASGNRSGKAAELMKAAGFQHIYNIGGYQALREAGLPTEQGMDE</sequence>
<dbReference type="Gene3D" id="3.40.250.10">
    <property type="entry name" value="Rhodanese-like domain"/>
    <property type="match status" value="1"/>
</dbReference>
<reference evidence="4" key="1">
    <citation type="journal article" date="2019" name="Int. J. Syst. Evol. Microbiol.">
        <title>The Global Catalogue of Microorganisms (GCM) 10K type strain sequencing project: providing services to taxonomists for standard genome sequencing and annotation.</title>
        <authorList>
            <consortium name="The Broad Institute Genomics Platform"/>
            <consortium name="The Broad Institute Genome Sequencing Center for Infectious Disease"/>
            <person name="Wu L."/>
            <person name="Ma J."/>
        </authorList>
    </citation>
    <scope>NUCLEOTIDE SEQUENCE [LARGE SCALE GENOMIC DNA]</scope>
    <source>
        <strain evidence="4">KCTC 23984</strain>
    </source>
</reference>
<dbReference type="InterPro" id="IPR001763">
    <property type="entry name" value="Rhodanese-like_dom"/>
</dbReference>
<dbReference type="InterPro" id="IPR052367">
    <property type="entry name" value="Thiosulfate_ST/Rhodanese-like"/>
</dbReference>
<dbReference type="PROSITE" id="PS51257">
    <property type="entry name" value="PROKAR_LIPOPROTEIN"/>
    <property type="match status" value="1"/>
</dbReference>
<dbReference type="CDD" id="cd00158">
    <property type="entry name" value="RHOD"/>
    <property type="match status" value="1"/>
</dbReference>
<dbReference type="PROSITE" id="PS50206">
    <property type="entry name" value="RHODANESE_3"/>
    <property type="match status" value="1"/>
</dbReference>
<dbReference type="Proteomes" id="UP001597641">
    <property type="component" value="Unassembled WGS sequence"/>
</dbReference>
<evidence type="ECO:0000259" key="2">
    <source>
        <dbReference type="PROSITE" id="PS50206"/>
    </source>
</evidence>
<keyword evidence="4" id="KW-1185">Reference proteome</keyword>
<dbReference type="PANTHER" id="PTHR45431">
    <property type="entry name" value="RHODANESE-LIKE DOMAIN-CONTAINING PROTEIN 15, CHLOROPLASTIC"/>
    <property type="match status" value="1"/>
</dbReference>
<dbReference type="Pfam" id="PF00581">
    <property type="entry name" value="Rhodanese"/>
    <property type="match status" value="1"/>
</dbReference>
<feature type="signal peptide" evidence="1">
    <location>
        <begin position="1"/>
        <end position="17"/>
    </location>
</feature>
<dbReference type="SUPFAM" id="SSF52821">
    <property type="entry name" value="Rhodanese/Cell cycle control phosphatase"/>
    <property type="match status" value="1"/>
</dbReference>
<protein>
    <submittedName>
        <fullName evidence="3">Rhodanese-like domain-containing protein</fullName>
    </submittedName>
</protein>